<dbReference type="AlphaFoldDB" id="A0A8H7W0K5"/>
<reference evidence="2" key="1">
    <citation type="submission" date="2021-02" db="EMBL/GenBank/DDBJ databases">
        <title>Genome sequence Cadophora malorum strain M34.</title>
        <authorList>
            <person name="Stefanovic E."/>
            <person name="Vu D."/>
            <person name="Scully C."/>
            <person name="Dijksterhuis J."/>
            <person name="Roader J."/>
            <person name="Houbraken J."/>
        </authorList>
    </citation>
    <scope>NUCLEOTIDE SEQUENCE</scope>
    <source>
        <strain evidence="2">M34</strain>
    </source>
</reference>
<evidence type="ECO:0000313" key="3">
    <source>
        <dbReference type="Proteomes" id="UP000664132"/>
    </source>
</evidence>
<name>A0A8H7W0K5_9HELO</name>
<sequence>MQLSTLIKSAFAILALTQTAMACSGKDQDCCWNNMDGCVNQHGQFGQTPCYKDSYQEDFCERFGVSCDGADCCSISTGKGRSCP</sequence>
<accession>A0A8H7W0K5</accession>
<feature type="signal peptide" evidence="1">
    <location>
        <begin position="1"/>
        <end position="22"/>
    </location>
</feature>
<evidence type="ECO:0000313" key="2">
    <source>
        <dbReference type="EMBL" id="KAG4410682.1"/>
    </source>
</evidence>
<dbReference type="Proteomes" id="UP000664132">
    <property type="component" value="Unassembled WGS sequence"/>
</dbReference>
<dbReference type="OrthoDB" id="3446835at2759"/>
<keyword evidence="3" id="KW-1185">Reference proteome</keyword>
<comment type="caution">
    <text evidence="2">The sequence shown here is derived from an EMBL/GenBank/DDBJ whole genome shotgun (WGS) entry which is preliminary data.</text>
</comment>
<organism evidence="2 3">
    <name type="scientific">Cadophora malorum</name>
    <dbReference type="NCBI Taxonomy" id="108018"/>
    <lineage>
        <taxon>Eukaryota</taxon>
        <taxon>Fungi</taxon>
        <taxon>Dikarya</taxon>
        <taxon>Ascomycota</taxon>
        <taxon>Pezizomycotina</taxon>
        <taxon>Leotiomycetes</taxon>
        <taxon>Helotiales</taxon>
        <taxon>Ploettnerulaceae</taxon>
        <taxon>Cadophora</taxon>
    </lineage>
</organism>
<gene>
    <name evidence="2" type="ORF">IFR04_016180</name>
</gene>
<proteinExistence type="predicted"/>
<dbReference type="EMBL" id="JAFJYH010000617">
    <property type="protein sequence ID" value="KAG4410682.1"/>
    <property type="molecule type" value="Genomic_DNA"/>
</dbReference>
<keyword evidence="1" id="KW-0732">Signal</keyword>
<protein>
    <submittedName>
        <fullName evidence="2">Uncharacterized protein</fullName>
    </submittedName>
</protein>
<evidence type="ECO:0000256" key="1">
    <source>
        <dbReference type="SAM" id="SignalP"/>
    </source>
</evidence>
<feature type="chain" id="PRO_5034678801" evidence="1">
    <location>
        <begin position="23"/>
        <end position="84"/>
    </location>
</feature>